<comment type="subcellular location">
    <subcellularLocation>
        <location evidence="1 11">Cell outer membrane</location>
        <topology evidence="1 11">Multi-pass membrane protein</topology>
    </subcellularLocation>
</comment>
<dbReference type="EMBL" id="CP019343">
    <property type="protein sequence ID" value="ARN73502.1"/>
    <property type="molecule type" value="Genomic_DNA"/>
</dbReference>
<keyword evidence="8 11" id="KW-0472">Membrane</keyword>
<evidence type="ECO:0000256" key="10">
    <source>
        <dbReference type="ARBA" id="ARBA00023237"/>
    </source>
</evidence>
<dbReference type="Gene3D" id="2.170.130.10">
    <property type="entry name" value="TonB-dependent receptor, plug domain"/>
    <property type="match status" value="1"/>
</dbReference>
<dbReference type="Pfam" id="PF00593">
    <property type="entry name" value="TonB_dep_Rec_b-barrel"/>
    <property type="match status" value="1"/>
</dbReference>
<evidence type="ECO:0000313" key="16">
    <source>
        <dbReference type="EMBL" id="ARN73502.1"/>
    </source>
</evidence>
<feature type="signal peptide" evidence="13">
    <location>
        <begin position="1"/>
        <end position="30"/>
    </location>
</feature>
<dbReference type="GO" id="GO:0044718">
    <property type="term" value="P:siderophore transmembrane transport"/>
    <property type="evidence" value="ECO:0007669"/>
    <property type="project" value="TreeGrafter"/>
</dbReference>
<dbReference type="PROSITE" id="PS52016">
    <property type="entry name" value="TONB_DEPENDENT_REC_3"/>
    <property type="match status" value="1"/>
</dbReference>
<name>A0A1X9NAN9_9GAMM</name>
<evidence type="ECO:0000256" key="7">
    <source>
        <dbReference type="ARBA" id="ARBA00023077"/>
    </source>
</evidence>
<evidence type="ECO:0000256" key="1">
    <source>
        <dbReference type="ARBA" id="ARBA00004571"/>
    </source>
</evidence>
<dbReference type="SUPFAM" id="SSF56935">
    <property type="entry name" value="Porins"/>
    <property type="match status" value="1"/>
</dbReference>
<protein>
    <recommendedName>
        <fullName evidence="18">TonB-dependent receptor</fullName>
    </recommendedName>
</protein>
<sequence>MPQLPGHTLRPTTAALLALLNTALFSGASAAEEDASDDFYDLSLQQLLVTEVEVGSFFKEKIEDVGSTVSLVTRDEWRKRGSKSVTQAVSHIPGIHQNTHSDLENVVVRGYQTATSYTGVLILVDNIPLNSYTFSSATQRVGLLDSYEQIEVIKGPGSTLYGSDAFSGLMSLKTWDSDKDISEYGLEYGNFGDYGATLKHSQGIGEKLRASINIVAQGVDDEEREYDYLGLDDQLGSEELENHRNTNSIIAKLSYENTKLMVYSHHLNSRGGGFGFNFVPLTSDGNQVDRHTDMDLFSLTHNQPINGTGEIVFKAYHWESESFADYGLQAGPIGDNGSVNIDQEEIRSGGDIKYLYNNKEDLKFVAGLTYEEIESGDQASFGQPASYGNNTRIVKSALFNADYTFAEGKAKVIVGGRFDTFNDIDEDHFSPRLGFNYYYNDNNTFKALYGNSFRAPNIQEISGLTGSVIGGGKELKPENNDTYELIHIYQDKQFSLNSTIFFSVFEDAINLSETVPLQYINSEESESWGVEVESKYKRGQFSYYGSVSYVDSYVKEPEKDSSFYEGFPDWLINYGLDYSAKQWPVDFSIYNTHRYGAKTLDNSDSINVEEGKSISPYVRTDFVTTYYMGDRSDNNTLYFQVRNLFDRDNYISGNLGSYEGRKEPSLNAVIGFRYSM</sequence>
<evidence type="ECO:0000313" key="17">
    <source>
        <dbReference type="Proteomes" id="UP000193450"/>
    </source>
</evidence>
<evidence type="ECO:0000256" key="2">
    <source>
        <dbReference type="ARBA" id="ARBA00008143"/>
    </source>
</evidence>
<dbReference type="Proteomes" id="UP000193450">
    <property type="component" value="Chromosome"/>
</dbReference>
<evidence type="ECO:0000256" key="3">
    <source>
        <dbReference type="ARBA" id="ARBA00022448"/>
    </source>
</evidence>
<evidence type="ECO:0000259" key="14">
    <source>
        <dbReference type="Pfam" id="PF00593"/>
    </source>
</evidence>
<dbReference type="PANTHER" id="PTHR30069">
    <property type="entry name" value="TONB-DEPENDENT OUTER MEMBRANE RECEPTOR"/>
    <property type="match status" value="1"/>
</dbReference>
<evidence type="ECO:0000256" key="9">
    <source>
        <dbReference type="ARBA" id="ARBA00023170"/>
    </source>
</evidence>
<reference evidence="16 17" key="1">
    <citation type="submission" date="2016-11" db="EMBL/GenBank/DDBJ databases">
        <title>Trade-off between light-utilization and light-protection in marine flavobacteria.</title>
        <authorList>
            <person name="Kumagai Y."/>
        </authorList>
    </citation>
    <scope>NUCLEOTIDE SEQUENCE [LARGE SCALE GENOMIC DNA]</scope>
    <source>
        <strain evidence="16 17">NBRC 107125</strain>
    </source>
</reference>
<dbReference type="GO" id="GO:0015344">
    <property type="term" value="F:siderophore uptake transmembrane transporter activity"/>
    <property type="evidence" value="ECO:0007669"/>
    <property type="project" value="TreeGrafter"/>
</dbReference>
<feature type="domain" description="TonB-dependent receptor plug" evidence="15">
    <location>
        <begin position="62"/>
        <end position="168"/>
    </location>
</feature>
<dbReference type="InterPro" id="IPR000531">
    <property type="entry name" value="Beta-barrel_TonB"/>
</dbReference>
<feature type="domain" description="TonB-dependent receptor-like beta-barrel" evidence="14">
    <location>
        <begin position="271"/>
        <end position="644"/>
    </location>
</feature>
<accession>A0A1X9NAN9</accession>
<dbReference type="STRING" id="716816.BST96_04845"/>
<dbReference type="OrthoDB" id="9764669at2"/>
<keyword evidence="5 11" id="KW-0812">Transmembrane</keyword>
<evidence type="ECO:0000256" key="5">
    <source>
        <dbReference type="ARBA" id="ARBA00022692"/>
    </source>
</evidence>
<proteinExistence type="inferred from homology"/>
<dbReference type="RefSeq" id="WP_085757613.1">
    <property type="nucleotide sequence ID" value="NZ_CP019343.1"/>
</dbReference>
<dbReference type="InterPro" id="IPR012910">
    <property type="entry name" value="Plug_dom"/>
</dbReference>
<evidence type="ECO:0000259" key="15">
    <source>
        <dbReference type="Pfam" id="PF07715"/>
    </source>
</evidence>
<evidence type="ECO:0000256" key="8">
    <source>
        <dbReference type="ARBA" id="ARBA00023136"/>
    </source>
</evidence>
<dbReference type="InterPro" id="IPR036942">
    <property type="entry name" value="Beta-barrel_TonB_sf"/>
</dbReference>
<evidence type="ECO:0008006" key="18">
    <source>
        <dbReference type="Google" id="ProtNLM"/>
    </source>
</evidence>
<keyword evidence="6 13" id="KW-0732">Signal</keyword>
<evidence type="ECO:0000256" key="6">
    <source>
        <dbReference type="ARBA" id="ARBA00022729"/>
    </source>
</evidence>
<evidence type="ECO:0000256" key="12">
    <source>
        <dbReference type="RuleBase" id="RU003357"/>
    </source>
</evidence>
<dbReference type="KEGG" id="osg:BST96_04845"/>
<keyword evidence="17" id="KW-1185">Reference proteome</keyword>
<organism evidence="16 17">
    <name type="scientific">Oceanicoccus sagamiensis</name>
    <dbReference type="NCBI Taxonomy" id="716816"/>
    <lineage>
        <taxon>Bacteria</taxon>
        <taxon>Pseudomonadati</taxon>
        <taxon>Pseudomonadota</taxon>
        <taxon>Gammaproteobacteria</taxon>
        <taxon>Cellvibrionales</taxon>
        <taxon>Spongiibacteraceae</taxon>
        <taxon>Oceanicoccus</taxon>
    </lineage>
</organism>
<keyword evidence="4 11" id="KW-1134">Transmembrane beta strand</keyword>
<gene>
    <name evidence="16" type="ORF">BST96_04845</name>
</gene>
<dbReference type="AlphaFoldDB" id="A0A1X9NAN9"/>
<dbReference type="Pfam" id="PF07715">
    <property type="entry name" value="Plug"/>
    <property type="match status" value="1"/>
</dbReference>
<comment type="similarity">
    <text evidence="2">Belongs to the TonB-dependent receptor family. Hemoglobin/haptoglobin binding protein subfamily.</text>
</comment>
<evidence type="ECO:0000256" key="11">
    <source>
        <dbReference type="PROSITE-ProRule" id="PRU01360"/>
    </source>
</evidence>
<dbReference type="Gene3D" id="2.40.170.20">
    <property type="entry name" value="TonB-dependent receptor, beta-barrel domain"/>
    <property type="match status" value="1"/>
</dbReference>
<feature type="chain" id="PRO_5012733684" description="TonB-dependent receptor" evidence="13">
    <location>
        <begin position="31"/>
        <end position="676"/>
    </location>
</feature>
<evidence type="ECO:0000256" key="13">
    <source>
        <dbReference type="SAM" id="SignalP"/>
    </source>
</evidence>
<dbReference type="GO" id="GO:0009279">
    <property type="term" value="C:cell outer membrane"/>
    <property type="evidence" value="ECO:0007669"/>
    <property type="project" value="UniProtKB-SubCell"/>
</dbReference>
<dbReference type="PANTHER" id="PTHR30069:SF29">
    <property type="entry name" value="HEMOGLOBIN AND HEMOGLOBIN-HAPTOGLOBIN-BINDING PROTEIN 1-RELATED"/>
    <property type="match status" value="1"/>
</dbReference>
<dbReference type="InterPro" id="IPR037066">
    <property type="entry name" value="Plug_dom_sf"/>
</dbReference>
<evidence type="ECO:0000256" key="4">
    <source>
        <dbReference type="ARBA" id="ARBA00022452"/>
    </source>
</evidence>
<dbReference type="InterPro" id="IPR039426">
    <property type="entry name" value="TonB-dep_rcpt-like"/>
</dbReference>
<keyword evidence="7 12" id="KW-0798">TonB box</keyword>
<keyword evidence="10 11" id="KW-0998">Cell outer membrane</keyword>
<keyword evidence="3 11" id="KW-0813">Transport</keyword>
<keyword evidence="9" id="KW-0675">Receptor</keyword>